<protein>
    <submittedName>
        <fullName evidence="10">Probable WRKY transcription factor 43</fullName>
    </submittedName>
    <submittedName>
        <fullName evidence="8">WRKY transcription factor 66</fullName>
    </submittedName>
</protein>
<dbReference type="GO" id="GO:0000976">
    <property type="term" value="F:transcription cis-regulatory region binding"/>
    <property type="evidence" value="ECO:0000318"/>
    <property type="project" value="GO_Central"/>
</dbReference>
<dbReference type="PANTHER" id="PTHR31221:SF111">
    <property type="entry name" value="WRKY TRANSCRIPTION FACTOR 43-RELATED"/>
    <property type="match status" value="1"/>
</dbReference>
<dbReference type="EMBL" id="KF031103">
    <property type="protein sequence ID" value="AGV75962.1"/>
    <property type="molecule type" value="mRNA"/>
</dbReference>
<keyword evidence="4" id="KW-0804">Transcription</keyword>
<evidence type="ECO:0000256" key="6">
    <source>
        <dbReference type="SAM" id="MobiDB-lite"/>
    </source>
</evidence>
<dbReference type="SMART" id="SM00774">
    <property type="entry name" value="WRKY"/>
    <property type="match status" value="1"/>
</dbReference>
<evidence type="ECO:0000256" key="1">
    <source>
        <dbReference type="ARBA" id="ARBA00004123"/>
    </source>
</evidence>
<feature type="compositionally biased region" description="Pro residues" evidence="6">
    <location>
        <begin position="9"/>
        <end position="19"/>
    </location>
</feature>
<dbReference type="PANTHER" id="PTHR31221">
    <property type="entry name" value="WRKY TRANSCRIPTION FACTOR PROTEIN 1-RELATED"/>
    <property type="match status" value="1"/>
</dbReference>
<dbReference type="PaxDb" id="3635-A0A059Q8L7"/>
<dbReference type="SMR" id="A0A059Q8L7"/>
<dbReference type="InterPro" id="IPR036576">
    <property type="entry name" value="WRKY_dom_sf"/>
</dbReference>
<dbReference type="AlphaFoldDB" id="A0A059Q8L7"/>
<evidence type="ECO:0000256" key="2">
    <source>
        <dbReference type="ARBA" id="ARBA00023015"/>
    </source>
</evidence>
<evidence type="ECO:0000259" key="7">
    <source>
        <dbReference type="PROSITE" id="PS50811"/>
    </source>
</evidence>
<evidence type="ECO:0000313" key="9">
    <source>
        <dbReference type="Proteomes" id="UP000818029"/>
    </source>
</evidence>
<name>A0A059Q8L7_GOSHI</name>
<dbReference type="Pfam" id="PF03106">
    <property type="entry name" value="WRKY"/>
    <property type="match status" value="1"/>
</dbReference>
<proteinExistence type="evidence at transcript level"/>
<feature type="region of interest" description="Disordered" evidence="6">
    <location>
        <begin position="1"/>
        <end position="20"/>
    </location>
</feature>
<evidence type="ECO:0000313" key="10">
    <source>
        <dbReference type="RefSeq" id="XP_016681426.1"/>
    </source>
</evidence>
<evidence type="ECO:0000256" key="4">
    <source>
        <dbReference type="ARBA" id="ARBA00023163"/>
    </source>
</evidence>
<dbReference type="InterPro" id="IPR003657">
    <property type="entry name" value="WRKY_dom"/>
</dbReference>
<dbReference type="InterPro" id="IPR044810">
    <property type="entry name" value="WRKY_plant"/>
</dbReference>
<feature type="domain" description="WRKY" evidence="7">
    <location>
        <begin position="114"/>
        <end position="179"/>
    </location>
</feature>
<reference evidence="10" key="3">
    <citation type="submission" date="2025-04" db="UniProtKB">
        <authorList>
            <consortium name="RefSeq"/>
        </authorList>
    </citation>
    <scope>IDENTIFICATION</scope>
    <source>
        <tissue evidence="10">Leaf</tissue>
    </source>
</reference>
<feature type="region of interest" description="Disordered" evidence="6">
    <location>
        <begin position="82"/>
        <end position="103"/>
    </location>
</feature>
<organism evidence="8">
    <name type="scientific">Gossypium hirsutum</name>
    <name type="common">Upland cotton</name>
    <name type="synonym">Gossypium mexicanum</name>
    <dbReference type="NCBI Taxonomy" id="3635"/>
    <lineage>
        <taxon>Eukaryota</taxon>
        <taxon>Viridiplantae</taxon>
        <taxon>Streptophyta</taxon>
        <taxon>Embryophyta</taxon>
        <taxon>Tracheophyta</taxon>
        <taxon>Spermatophyta</taxon>
        <taxon>Magnoliopsida</taxon>
        <taxon>eudicotyledons</taxon>
        <taxon>Gunneridae</taxon>
        <taxon>Pentapetalae</taxon>
        <taxon>rosids</taxon>
        <taxon>malvids</taxon>
        <taxon>Malvales</taxon>
        <taxon>Malvaceae</taxon>
        <taxon>Malvoideae</taxon>
        <taxon>Gossypium</taxon>
    </lineage>
</organism>
<keyword evidence="5" id="KW-0539">Nucleus</keyword>
<dbReference type="GO" id="GO:0005634">
    <property type="term" value="C:nucleus"/>
    <property type="evidence" value="ECO:0000318"/>
    <property type="project" value="GO_Central"/>
</dbReference>
<dbReference type="RefSeq" id="XP_016681426.1">
    <property type="nucleotide sequence ID" value="XM_016825937.1"/>
</dbReference>
<dbReference type="Gene3D" id="2.20.25.80">
    <property type="entry name" value="WRKY domain"/>
    <property type="match status" value="1"/>
</dbReference>
<keyword evidence="2" id="KW-0805">Transcription regulation</keyword>
<dbReference type="SUPFAM" id="SSF118290">
    <property type="entry name" value="WRKY DNA-binding domain"/>
    <property type="match status" value="1"/>
</dbReference>
<reference evidence="8" key="1">
    <citation type="submission" date="2013-05" db="EMBL/GenBank/DDBJ databases">
        <title>Genome-wide analysis of WRKY transcription factors family in Gossypium and their expression in upland cotton (Gossypium hirsutum L.).</title>
        <authorList>
            <person name="Cai C."/>
            <person name="Niu E."/>
            <person name="Zhao L."/>
            <person name="Feng Y."/>
            <person name="Zhang T."/>
            <person name="Guo W."/>
        </authorList>
    </citation>
    <scope>NUCLEOTIDE SEQUENCE</scope>
</reference>
<dbReference type="OMA" id="GQEINNY"/>
<sequence>MDGQELISTPPPAAPPPLTAPFFFAPSTTPSSSLHPLPPLESQIIPDIDWVSLLYGQALLLQGHGESKPVTETASSLMAENGGCHQIENGNQDKRKGNRFKKTTRPRFAFQTRSADDILDDGYRWRKYGQKAVKNSNYPRSYYRCTHHTCNVKKQVQRLSKDSSIVVTTYEGVHNHPCEKLMETLTPLLKQMQFLSRF</sequence>
<evidence type="ECO:0000256" key="5">
    <source>
        <dbReference type="ARBA" id="ARBA00023242"/>
    </source>
</evidence>
<dbReference type="KEGG" id="ghi:107900263"/>
<reference evidence="9" key="2">
    <citation type="journal article" date="2020" name="Nat. Genet.">
        <title>Genomic diversifications of five Gossypium allopolyploid species and their impact on cotton improvement.</title>
        <authorList>
            <person name="Chen Z.J."/>
            <person name="Sreedasyam A."/>
            <person name="Ando A."/>
            <person name="Song Q."/>
            <person name="De Santiago L.M."/>
            <person name="Hulse-Kemp A.M."/>
            <person name="Ding M."/>
            <person name="Ye W."/>
            <person name="Kirkbride R.C."/>
            <person name="Jenkins J."/>
            <person name="Plott C."/>
            <person name="Lovell J."/>
            <person name="Lin Y.M."/>
            <person name="Vaughn R."/>
            <person name="Liu B."/>
            <person name="Simpson S."/>
            <person name="Scheffler B.E."/>
            <person name="Wen L."/>
            <person name="Saski C.A."/>
            <person name="Grover C.E."/>
            <person name="Hu G."/>
            <person name="Conover J.L."/>
            <person name="Carlson J.W."/>
            <person name="Shu S."/>
            <person name="Boston L.B."/>
            <person name="Williams M."/>
            <person name="Peterson D.G."/>
            <person name="McGee K."/>
            <person name="Jones D.C."/>
            <person name="Wendel J.F."/>
            <person name="Stelly D.M."/>
            <person name="Grimwood J."/>
            <person name="Schmutz J."/>
        </authorList>
    </citation>
    <scope>NUCLEOTIDE SEQUENCE [LARGE SCALE GENOMIC DNA]</scope>
    <source>
        <strain evidence="9">cv. TM-1</strain>
    </source>
</reference>
<evidence type="ECO:0000256" key="3">
    <source>
        <dbReference type="ARBA" id="ARBA00023125"/>
    </source>
</evidence>
<dbReference type="PROSITE" id="PS50811">
    <property type="entry name" value="WRKY"/>
    <property type="match status" value="1"/>
</dbReference>
<keyword evidence="3" id="KW-0238">DNA-binding</keyword>
<accession>A0A059Q8L7</accession>
<dbReference type="GeneID" id="107900263"/>
<keyword evidence="9" id="KW-1185">Reference proteome</keyword>
<gene>
    <name evidence="8" type="primary">WRKY66</name>
    <name evidence="10" type="synonym">LOC107900263</name>
</gene>
<dbReference type="GO" id="GO:0006355">
    <property type="term" value="P:regulation of DNA-templated transcription"/>
    <property type="evidence" value="ECO:0000318"/>
    <property type="project" value="GO_Central"/>
</dbReference>
<dbReference type="Proteomes" id="UP000818029">
    <property type="component" value="Chromosome D08"/>
</dbReference>
<dbReference type="GO" id="GO:0003700">
    <property type="term" value="F:DNA-binding transcription factor activity"/>
    <property type="evidence" value="ECO:0000318"/>
    <property type="project" value="GO_Central"/>
</dbReference>
<dbReference type="OrthoDB" id="1921377at2759"/>
<dbReference type="FunFam" id="2.20.25.80:FF:000003">
    <property type="entry name" value="WRKY transcription factor 57"/>
    <property type="match status" value="1"/>
</dbReference>
<evidence type="ECO:0000313" key="8">
    <source>
        <dbReference type="EMBL" id="AGV75962.1"/>
    </source>
</evidence>
<comment type="subcellular location">
    <subcellularLocation>
        <location evidence="1">Nucleus</location>
    </subcellularLocation>
</comment>